<proteinExistence type="inferred from homology"/>
<comment type="caution">
    <text evidence="3">The sequence shown here is derived from an EMBL/GenBank/DDBJ whole genome shotgun (WGS) entry which is preliminary data.</text>
</comment>
<dbReference type="Pfam" id="PF03502">
    <property type="entry name" value="Channel_Tsx"/>
    <property type="match status" value="1"/>
</dbReference>
<dbReference type="NCBIfam" id="NF008574">
    <property type="entry name" value="PRK11528.1"/>
    <property type="match status" value="1"/>
</dbReference>
<evidence type="ECO:0000313" key="3">
    <source>
        <dbReference type="EMBL" id="TIC86096.1"/>
    </source>
</evidence>
<feature type="signal peptide" evidence="2">
    <location>
        <begin position="1"/>
        <end position="20"/>
    </location>
</feature>
<dbReference type="OrthoDB" id="6474234at2"/>
<evidence type="ECO:0000256" key="1">
    <source>
        <dbReference type="ARBA" id="ARBA00008728"/>
    </source>
</evidence>
<feature type="chain" id="PRO_5020204909" description="Ion channel protein Tsx" evidence="2">
    <location>
        <begin position="21"/>
        <end position="264"/>
    </location>
</feature>
<dbReference type="InterPro" id="IPR018013">
    <property type="entry name" value="Channel_Tsx-like"/>
</dbReference>
<dbReference type="InterPro" id="IPR036777">
    <property type="entry name" value="Channel_Tsx-like_sf"/>
</dbReference>
<dbReference type="SUPFAM" id="SSF111364">
    <property type="entry name" value="Tsx-like channel"/>
    <property type="match status" value="1"/>
</dbReference>
<reference evidence="3 4" key="1">
    <citation type="submission" date="2019-04" db="EMBL/GenBank/DDBJ databases">
        <title>Crenobacter sp. nov.</title>
        <authorList>
            <person name="Shi S."/>
        </authorList>
    </citation>
    <scope>NUCLEOTIDE SEQUENCE [LARGE SCALE GENOMIC DNA]</scope>
    <source>
        <strain evidence="3 4">GY 70310</strain>
    </source>
</reference>
<keyword evidence="4" id="KW-1185">Reference proteome</keyword>
<dbReference type="EMBL" id="STGJ01000002">
    <property type="protein sequence ID" value="TIC86096.1"/>
    <property type="molecule type" value="Genomic_DNA"/>
</dbReference>
<dbReference type="Proteomes" id="UP000308891">
    <property type="component" value="Unassembled WGS sequence"/>
</dbReference>
<evidence type="ECO:0000256" key="2">
    <source>
        <dbReference type="SAM" id="SignalP"/>
    </source>
</evidence>
<evidence type="ECO:0008006" key="5">
    <source>
        <dbReference type="Google" id="ProtNLM"/>
    </source>
</evidence>
<sequence length="264" mass="28971">MLLRSAIALGCALAAPTALAANDWSFKNVSVNWLDWSDGTTARTNAGAFGGKKDFAFLELEGGCGGDWGEAYGFFDIENPGMGSTESDSRDQRRYAAKAVVRFNVAEVGGLPLQVYTHLYDTRDHHGFFDQNRVLGLGTSWRSGNFWVKPFIGAHQELKSGVGAHFNGWMAGYVAGYDFTAFGQSMSLTQWHETEFARKDRFLAMGNPDGGVTQGKKAGQNGAVALWWNVNKSLTTGVQYRYADDKLGSATYQNAMIYSVKYNF</sequence>
<accession>A0A4T0V4D9</accession>
<dbReference type="AlphaFoldDB" id="A0A4T0V4D9"/>
<dbReference type="RefSeq" id="WP_136551442.1">
    <property type="nucleotide sequence ID" value="NZ_STGJ01000002.1"/>
</dbReference>
<dbReference type="GO" id="GO:0009279">
    <property type="term" value="C:cell outer membrane"/>
    <property type="evidence" value="ECO:0007669"/>
    <property type="project" value="InterPro"/>
</dbReference>
<gene>
    <name evidence="3" type="ORF">E5K04_03050</name>
</gene>
<comment type="similarity">
    <text evidence="1">Belongs to the nucleoside-specific channel-forming outer membrane porin (Tsx) (TC 1.B.10) family.</text>
</comment>
<protein>
    <recommendedName>
        <fullName evidence="5">Ion channel protein Tsx</fullName>
    </recommendedName>
</protein>
<keyword evidence="2" id="KW-0732">Signal</keyword>
<evidence type="ECO:0000313" key="4">
    <source>
        <dbReference type="Proteomes" id="UP000308891"/>
    </source>
</evidence>
<name>A0A4T0V4D9_9NEIS</name>
<organism evidence="3 4">
    <name type="scientific">Crenobacter intestini</name>
    <dbReference type="NCBI Taxonomy" id="2563443"/>
    <lineage>
        <taxon>Bacteria</taxon>
        <taxon>Pseudomonadati</taxon>
        <taxon>Pseudomonadota</taxon>
        <taxon>Betaproteobacteria</taxon>
        <taxon>Neisseriales</taxon>
        <taxon>Neisseriaceae</taxon>
        <taxon>Crenobacter</taxon>
    </lineage>
</organism>